<dbReference type="InterPro" id="IPR052502">
    <property type="entry name" value="FAM241_domain"/>
</dbReference>
<proteinExistence type="inferred from homology"/>
<keyword evidence="3 7" id="KW-0812">Transmembrane</keyword>
<reference evidence="11" key="1">
    <citation type="submission" date="2017-02" db="UniProtKB">
        <authorList>
            <consortium name="WormBaseParasite"/>
        </authorList>
    </citation>
    <scope>IDENTIFICATION</scope>
</reference>
<dbReference type="InterPro" id="IPR027953">
    <property type="entry name" value="DUF4605"/>
</dbReference>
<comment type="similarity">
    <text evidence="2">Belongs to the FAM241 family.</text>
</comment>
<dbReference type="PANTHER" id="PTHR33690:SF3">
    <property type="entry name" value="UBIQUITIN-LIKE DOMAIN-CONTAINING PROTEIN"/>
    <property type="match status" value="1"/>
</dbReference>
<keyword evidence="5 7" id="KW-0472">Membrane</keyword>
<feature type="region of interest" description="Disordered" evidence="6">
    <location>
        <begin position="1"/>
        <end position="41"/>
    </location>
</feature>
<dbReference type="WBParaSite" id="ASIM_0001760601-mRNA-1">
    <property type="protein sequence ID" value="ASIM_0001760601-mRNA-1"/>
    <property type="gene ID" value="ASIM_0001760601"/>
</dbReference>
<feature type="compositionally biased region" description="Low complexity" evidence="6">
    <location>
        <begin position="146"/>
        <end position="162"/>
    </location>
</feature>
<feature type="transmembrane region" description="Helical" evidence="7">
    <location>
        <begin position="83"/>
        <end position="109"/>
    </location>
</feature>
<reference evidence="9 10" key="2">
    <citation type="submission" date="2018-11" db="EMBL/GenBank/DDBJ databases">
        <authorList>
            <consortium name="Pathogen Informatics"/>
        </authorList>
    </citation>
    <scope>NUCLEOTIDE SEQUENCE [LARGE SCALE GENOMIC DNA]</scope>
</reference>
<comment type="subcellular location">
    <subcellularLocation>
        <location evidence="1">Membrane</location>
        <topology evidence="1">Single-pass membrane protein</topology>
    </subcellularLocation>
</comment>
<evidence type="ECO:0000256" key="7">
    <source>
        <dbReference type="SAM" id="Phobius"/>
    </source>
</evidence>
<dbReference type="PANTHER" id="PTHR33690">
    <property type="entry name" value="DUF4605 DOMAIN-CONTAINING PROTEIN"/>
    <property type="match status" value="1"/>
</dbReference>
<evidence type="ECO:0000256" key="6">
    <source>
        <dbReference type="SAM" id="MobiDB-lite"/>
    </source>
</evidence>
<evidence type="ECO:0000313" key="10">
    <source>
        <dbReference type="Proteomes" id="UP000267096"/>
    </source>
</evidence>
<evidence type="ECO:0000256" key="5">
    <source>
        <dbReference type="ARBA" id="ARBA00023136"/>
    </source>
</evidence>
<dbReference type="EMBL" id="UYRR01033647">
    <property type="protein sequence ID" value="VDK59255.1"/>
    <property type="molecule type" value="Genomic_DNA"/>
</dbReference>
<evidence type="ECO:0000256" key="4">
    <source>
        <dbReference type="ARBA" id="ARBA00022989"/>
    </source>
</evidence>
<organism evidence="11">
    <name type="scientific">Anisakis simplex</name>
    <name type="common">Herring worm</name>
    <dbReference type="NCBI Taxonomy" id="6269"/>
    <lineage>
        <taxon>Eukaryota</taxon>
        <taxon>Metazoa</taxon>
        <taxon>Ecdysozoa</taxon>
        <taxon>Nematoda</taxon>
        <taxon>Chromadorea</taxon>
        <taxon>Rhabditida</taxon>
        <taxon>Spirurina</taxon>
        <taxon>Ascaridomorpha</taxon>
        <taxon>Ascaridoidea</taxon>
        <taxon>Anisakidae</taxon>
        <taxon>Anisakis</taxon>
        <taxon>Anisakis simplex complex</taxon>
    </lineage>
</organism>
<keyword evidence="4 7" id="KW-1133">Transmembrane helix</keyword>
<accession>A0A0M3K9G2</accession>
<evidence type="ECO:0000256" key="2">
    <source>
        <dbReference type="ARBA" id="ARBA00006165"/>
    </source>
</evidence>
<protein>
    <submittedName>
        <fullName evidence="11">DUF4605 domain-containing protein</fullName>
    </submittedName>
</protein>
<dbReference type="GO" id="GO:0016020">
    <property type="term" value="C:membrane"/>
    <property type="evidence" value="ECO:0007669"/>
    <property type="project" value="UniProtKB-SubCell"/>
</dbReference>
<keyword evidence="10" id="KW-1185">Reference proteome</keyword>
<dbReference type="Proteomes" id="UP000267096">
    <property type="component" value="Unassembled WGS sequence"/>
</dbReference>
<evidence type="ECO:0000259" key="8">
    <source>
        <dbReference type="Pfam" id="PF15378"/>
    </source>
</evidence>
<dbReference type="OrthoDB" id="5868187at2759"/>
<dbReference type="AlphaFoldDB" id="A0A0M3K9G2"/>
<evidence type="ECO:0000256" key="3">
    <source>
        <dbReference type="ARBA" id="ARBA00022692"/>
    </source>
</evidence>
<sequence length="169" mass="18036">MVRITSDGDIVNDDDAASNATVQRRRPTDQGPSPNSIARQRDNLDVADVHRGPQLNAWTVANARLREYGIPTYSLYGYKFEPIHFIFTIAAVMLFGVQSLLLIPILLIVTNLSASSGRTSASAHPVRPAGYSQGVNMTRARDVSGQSVGVASASAPSGSFSGKGHKLGR</sequence>
<name>A0A0M3K9G2_ANISI</name>
<feature type="region of interest" description="Disordered" evidence="6">
    <location>
        <begin position="146"/>
        <end position="169"/>
    </location>
</feature>
<evidence type="ECO:0000313" key="11">
    <source>
        <dbReference type="WBParaSite" id="ASIM_0001760601-mRNA-1"/>
    </source>
</evidence>
<gene>
    <name evidence="9" type="ORF">ASIM_LOCUS17010</name>
</gene>
<evidence type="ECO:0000256" key="1">
    <source>
        <dbReference type="ARBA" id="ARBA00004167"/>
    </source>
</evidence>
<evidence type="ECO:0000313" key="9">
    <source>
        <dbReference type="EMBL" id="VDK59255.1"/>
    </source>
</evidence>
<dbReference type="Pfam" id="PF15378">
    <property type="entry name" value="DUF4605"/>
    <property type="match status" value="1"/>
</dbReference>
<feature type="domain" description="DUF4605" evidence="8">
    <location>
        <begin position="62"/>
        <end position="113"/>
    </location>
</feature>